<organism evidence="2 3">
    <name type="scientific">Fusarium oxysporum f. sp. lycopersici (strain 4287 / CBS 123668 / FGSC 9935 / NRRL 34936)</name>
    <name type="common">Fusarium vascular wilt of tomato</name>
    <dbReference type="NCBI Taxonomy" id="426428"/>
    <lineage>
        <taxon>Eukaryota</taxon>
        <taxon>Fungi</taxon>
        <taxon>Dikarya</taxon>
        <taxon>Ascomycota</taxon>
        <taxon>Pezizomycotina</taxon>
        <taxon>Sordariomycetes</taxon>
        <taxon>Hypocreomycetidae</taxon>
        <taxon>Hypocreales</taxon>
        <taxon>Nectriaceae</taxon>
        <taxon>Fusarium</taxon>
        <taxon>Fusarium oxysporum species complex</taxon>
    </lineage>
</organism>
<dbReference type="AlphaFoldDB" id="A0A0J9WFT9"/>
<feature type="region of interest" description="Disordered" evidence="1">
    <location>
        <begin position="45"/>
        <end position="69"/>
    </location>
</feature>
<dbReference type="Proteomes" id="UP000009097">
    <property type="component" value="Unassembled WGS sequence"/>
</dbReference>
<name>A0A0J9WFT9_FUSO4</name>
<evidence type="ECO:0000313" key="2">
    <source>
        <dbReference type="EMBL" id="KNA93861.1"/>
    </source>
</evidence>
<gene>
    <name evidence="2" type="ORF">FOXG_17825</name>
</gene>
<reference evidence="2" key="2">
    <citation type="journal article" date="2010" name="Nature">
        <title>Comparative genomics reveals mobile pathogenicity chromosomes in Fusarium.</title>
        <authorList>
            <person name="Ma L.J."/>
            <person name="van der Does H.C."/>
            <person name="Borkovich K.A."/>
            <person name="Coleman J.J."/>
            <person name="Daboussi M.J."/>
            <person name="Di Pietro A."/>
            <person name="Dufresne M."/>
            <person name="Freitag M."/>
            <person name="Grabherr M."/>
            <person name="Henrissat B."/>
            <person name="Houterman P.M."/>
            <person name="Kang S."/>
            <person name="Shim W.B."/>
            <person name="Woloshuk C."/>
            <person name="Xie X."/>
            <person name="Xu J.R."/>
            <person name="Antoniw J."/>
            <person name="Baker S.E."/>
            <person name="Bluhm B.H."/>
            <person name="Breakspear A."/>
            <person name="Brown D.W."/>
            <person name="Butchko R.A."/>
            <person name="Chapman S."/>
            <person name="Coulson R."/>
            <person name="Coutinho P.M."/>
            <person name="Danchin E.G."/>
            <person name="Diener A."/>
            <person name="Gale L.R."/>
            <person name="Gardiner D.M."/>
            <person name="Goff S."/>
            <person name="Hammond-Kosack K.E."/>
            <person name="Hilburn K."/>
            <person name="Hua-Van A."/>
            <person name="Jonkers W."/>
            <person name="Kazan K."/>
            <person name="Kodira C.D."/>
            <person name="Koehrsen M."/>
            <person name="Kumar L."/>
            <person name="Lee Y.H."/>
            <person name="Li L."/>
            <person name="Manners J.M."/>
            <person name="Miranda-Saavedra D."/>
            <person name="Mukherjee M."/>
            <person name="Park G."/>
            <person name="Park J."/>
            <person name="Park S.Y."/>
            <person name="Proctor R.H."/>
            <person name="Regev A."/>
            <person name="Ruiz-Roldan M.C."/>
            <person name="Sain D."/>
            <person name="Sakthikumar S."/>
            <person name="Sykes S."/>
            <person name="Schwartz D.C."/>
            <person name="Turgeon B.G."/>
            <person name="Wapinski I."/>
            <person name="Yoder O."/>
            <person name="Young S."/>
            <person name="Zeng Q."/>
            <person name="Zhou S."/>
            <person name="Galagan J."/>
            <person name="Cuomo C.A."/>
            <person name="Kistler H.C."/>
            <person name="Rep M."/>
        </authorList>
    </citation>
    <scope>NUCLEOTIDE SEQUENCE [LARGE SCALE GENOMIC DNA]</scope>
    <source>
        <strain evidence="2">4287</strain>
    </source>
</reference>
<proteinExistence type="predicted"/>
<evidence type="ECO:0000256" key="1">
    <source>
        <dbReference type="SAM" id="MobiDB-lite"/>
    </source>
</evidence>
<evidence type="ECO:0000313" key="3">
    <source>
        <dbReference type="Proteomes" id="UP000009097"/>
    </source>
</evidence>
<dbReference type="VEuPathDB" id="FungiDB:FOXG_17825"/>
<dbReference type="RefSeq" id="XP_018231907.1">
    <property type="nucleotide sequence ID" value="XM_018397812.1"/>
</dbReference>
<feature type="region of interest" description="Disordered" evidence="1">
    <location>
        <begin position="1"/>
        <end position="23"/>
    </location>
</feature>
<dbReference type="EMBL" id="DS231696">
    <property type="protein sequence ID" value="KNA93861.1"/>
    <property type="molecule type" value="Genomic_DNA"/>
</dbReference>
<dbReference type="KEGG" id="fox:FOXG_17825"/>
<reference evidence="2" key="1">
    <citation type="submission" date="2007-04" db="EMBL/GenBank/DDBJ databases">
        <authorList>
            <consortium name="The Broad Institute Genome Sequencing Platform"/>
            <person name="Birren B."/>
            <person name="Lander E."/>
            <person name="Galagan J."/>
            <person name="Nusbaum C."/>
            <person name="Devon K."/>
            <person name="Ma L.-J."/>
            <person name="Jaffe D."/>
            <person name="Butler J."/>
            <person name="Alvarez P."/>
            <person name="Gnerre S."/>
            <person name="Grabherr M."/>
            <person name="Kleber M."/>
            <person name="Mauceli E."/>
            <person name="Brockman W."/>
            <person name="MacCallum I.A."/>
            <person name="Young S."/>
            <person name="LaButti K."/>
            <person name="DeCaprio D."/>
            <person name="Crawford M."/>
            <person name="Koehrsen M."/>
            <person name="Engels R."/>
            <person name="Montgomery P."/>
            <person name="Pearson M."/>
            <person name="Howarth C."/>
            <person name="Larson L."/>
            <person name="White J."/>
            <person name="O'Leary S."/>
            <person name="Kodira C."/>
            <person name="Zeng Q."/>
            <person name="Yandava C."/>
            <person name="Alvarado L."/>
            <person name="Kistler C."/>
            <person name="Shim W.-B."/>
            <person name="Kang S."/>
            <person name="Woloshuk C."/>
        </authorList>
    </citation>
    <scope>NUCLEOTIDE SEQUENCE</scope>
    <source>
        <strain evidence="2">4287</strain>
    </source>
</reference>
<accession>A0A0J9WFT9</accession>
<sequence>MELMTRSGGRTNSSSESSDLSTIKSSAGGEIHLLWRKPGRHAAIHSSGQSLISAPHGTEMAPRPIDSPHSLPFKRTISKASLPTKMMRTWPPIMMRLIMMKKTLRWRPSKMLSLLSNRRLLKSWLVKHHLSKLRDILDFVENLQPDKCVEDECLELLGIMFGVSVPA</sequence>
<protein>
    <submittedName>
        <fullName evidence="2">Uncharacterized protein</fullName>
    </submittedName>
</protein>
<dbReference type="GeneID" id="28958531"/>